<gene>
    <name evidence="1" type="ORF">M5X19_08805</name>
</gene>
<name>A0ABT4GA31_9BACL</name>
<dbReference type="RefSeq" id="WP_154669586.1">
    <property type="nucleotide sequence ID" value="NZ_JAMDMW010000013.1"/>
</dbReference>
<protein>
    <submittedName>
        <fullName evidence="1">Uncharacterized protein</fullName>
    </submittedName>
</protein>
<accession>A0ABT4GA31</accession>
<dbReference type="Proteomes" id="UP001527099">
    <property type="component" value="Unassembled WGS sequence"/>
</dbReference>
<evidence type="ECO:0000313" key="2">
    <source>
        <dbReference type="Proteomes" id="UP001527099"/>
    </source>
</evidence>
<dbReference type="EMBL" id="JAMDMX010000025">
    <property type="protein sequence ID" value="MCY9692994.1"/>
    <property type="molecule type" value="Genomic_DNA"/>
</dbReference>
<comment type="caution">
    <text evidence="1">The sequence shown here is derived from an EMBL/GenBank/DDBJ whole genome shotgun (WGS) entry which is preliminary data.</text>
</comment>
<organism evidence="1 2">
    <name type="scientific">Paenibacillus alginolyticus</name>
    <dbReference type="NCBI Taxonomy" id="59839"/>
    <lineage>
        <taxon>Bacteria</taxon>
        <taxon>Bacillati</taxon>
        <taxon>Bacillota</taxon>
        <taxon>Bacilli</taxon>
        <taxon>Bacillales</taxon>
        <taxon>Paenibacillaceae</taxon>
        <taxon>Paenibacillus</taxon>
    </lineage>
</organism>
<reference evidence="1 2" key="1">
    <citation type="submission" date="2022-05" db="EMBL/GenBank/DDBJ databases">
        <title>Genome Sequencing of Bee-Associated Microbes.</title>
        <authorList>
            <person name="Dunlap C."/>
        </authorList>
    </citation>
    <scope>NUCLEOTIDE SEQUENCE [LARGE SCALE GENOMIC DNA]</scope>
    <source>
        <strain evidence="1 2">NRRL B-14421</strain>
    </source>
</reference>
<proteinExistence type="predicted"/>
<keyword evidence="2" id="KW-1185">Reference proteome</keyword>
<sequence length="51" mass="5964">MDTESYRFANFGPREDLLEDLRSLESRMKDELGYEVALIAYTQEDDQSNDS</sequence>
<evidence type="ECO:0000313" key="1">
    <source>
        <dbReference type="EMBL" id="MCY9692994.1"/>
    </source>
</evidence>